<organism evidence="2 3">
    <name type="scientific">Paracidobacterium acidisoli</name>
    <dbReference type="NCBI Taxonomy" id="2303751"/>
    <lineage>
        <taxon>Bacteria</taxon>
        <taxon>Pseudomonadati</taxon>
        <taxon>Acidobacteriota</taxon>
        <taxon>Terriglobia</taxon>
        <taxon>Terriglobales</taxon>
        <taxon>Acidobacteriaceae</taxon>
        <taxon>Paracidobacterium</taxon>
    </lineage>
</organism>
<evidence type="ECO:0000313" key="2">
    <source>
        <dbReference type="EMBL" id="RFU16359.1"/>
    </source>
</evidence>
<keyword evidence="3" id="KW-1185">Reference proteome</keyword>
<dbReference type="Proteomes" id="UP000264702">
    <property type="component" value="Unassembled WGS sequence"/>
</dbReference>
<dbReference type="RefSeq" id="WP_117300638.1">
    <property type="nucleotide sequence ID" value="NZ_QVQT02000004.1"/>
</dbReference>
<evidence type="ECO:0000313" key="3">
    <source>
        <dbReference type="Proteomes" id="UP000264702"/>
    </source>
</evidence>
<comment type="caution">
    <text evidence="2">The sequence shown here is derived from an EMBL/GenBank/DDBJ whole genome shotgun (WGS) entry which is preliminary data.</text>
</comment>
<evidence type="ECO:0000256" key="1">
    <source>
        <dbReference type="SAM" id="MobiDB-lite"/>
    </source>
</evidence>
<sequence length="104" mass="11400">MSKLKIEMGASKVKRAPLKTTIDGDVSDDLGLMCEWSDNDLSYIVNRLLRHSIAEIEDFQKYKADRLASSRPDNNGVKHASESARKVLPSAGAMSPQPEKGVIA</sequence>
<dbReference type="AlphaFoldDB" id="A0A372INM6"/>
<reference evidence="2 3" key="1">
    <citation type="submission" date="2018-08" db="EMBL/GenBank/DDBJ databases">
        <title>Acidipila sp. 4G-K13, an acidobacterium isolated from forest soil.</title>
        <authorList>
            <person name="Gao Z.-H."/>
            <person name="Qiu L.-H."/>
        </authorList>
    </citation>
    <scope>NUCLEOTIDE SEQUENCE [LARGE SCALE GENOMIC DNA]</scope>
    <source>
        <strain evidence="2 3">4G-K13</strain>
    </source>
</reference>
<accession>A0A372INM6</accession>
<gene>
    <name evidence="2" type="ORF">D0Y96_13295</name>
</gene>
<protein>
    <submittedName>
        <fullName evidence="2">Uncharacterized protein</fullName>
    </submittedName>
</protein>
<name>A0A372INM6_9BACT</name>
<dbReference type="EMBL" id="QVQT01000004">
    <property type="protein sequence ID" value="RFU16359.1"/>
    <property type="molecule type" value="Genomic_DNA"/>
</dbReference>
<proteinExistence type="predicted"/>
<feature type="region of interest" description="Disordered" evidence="1">
    <location>
        <begin position="65"/>
        <end position="104"/>
    </location>
</feature>
<dbReference type="OrthoDB" id="120510at2"/>